<dbReference type="NCBIfam" id="TIGR04183">
    <property type="entry name" value="Por_Secre_tail"/>
    <property type="match status" value="1"/>
</dbReference>
<keyword evidence="1" id="KW-0732">Signal</keyword>
<keyword evidence="4" id="KW-1185">Reference proteome</keyword>
<dbReference type="Proteomes" id="UP000703674">
    <property type="component" value="Unassembled WGS sequence"/>
</dbReference>
<reference evidence="3 4" key="1">
    <citation type="submission" date="2020-03" db="EMBL/GenBank/DDBJ databases">
        <title>Salinimicrobium sp. nov, isolated from SCS.</title>
        <authorList>
            <person name="Cao W.R."/>
        </authorList>
    </citation>
    <scope>NUCLEOTIDE SEQUENCE [LARGE SCALE GENOMIC DNA]</scope>
    <source>
        <strain evidence="4">J15B91</strain>
    </source>
</reference>
<feature type="domain" description="Secretion system C-terminal sorting" evidence="2">
    <location>
        <begin position="691"/>
        <end position="759"/>
    </location>
</feature>
<evidence type="ECO:0000256" key="1">
    <source>
        <dbReference type="ARBA" id="ARBA00022729"/>
    </source>
</evidence>
<comment type="caution">
    <text evidence="3">The sequence shown here is derived from an EMBL/GenBank/DDBJ whole genome shotgun (WGS) entry which is preliminary data.</text>
</comment>
<gene>
    <name evidence="3" type="ORF">HC175_11120</name>
</gene>
<protein>
    <submittedName>
        <fullName evidence="3">T9SS type A sorting domain-containing protein</fullName>
    </submittedName>
</protein>
<accession>A0ABX1D4J3</accession>
<organism evidence="3 4">
    <name type="scientific">Salinimicrobium oceani</name>
    <dbReference type="NCBI Taxonomy" id="2722702"/>
    <lineage>
        <taxon>Bacteria</taxon>
        <taxon>Pseudomonadati</taxon>
        <taxon>Bacteroidota</taxon>
        <taxon>Flavobacteriia</taxon>
        <taxon>Flavobacteriales</taxon>
        <taxon>Flavobacteriaceae</taxon>
        <taxon>Salinimicrobium</taxon>
    </lineage>
</organism>
<dbReference type="RefSeq" id="WP_168138565.1">
    <property type="nucleotide sequence ID" value="NZ_JAAVJR010000005.1"/>
</dbReference>
<evidence type="ECO:0000259" key="2">
    <source>
        <dbReference type="Pfam" id="PF18962"/>
    </source>
</evidence>
<name>A0ABX1D4J3_9FLAO</name>
<dbReference type="Pfam" id="PF18962">
    <property type="entry name" value="Por_Secre_tail"/>
    <property type="match status" value="1"/>
</dbReference>
<evidence type="ECO:0000313" key="4">
    <source>
        <dbReference type="Proteomes" id="UP000703674"/>
    </source>
</evidence>
<sequence length="761" mass="82046">MKKILLFVLTMGFFQLYSQENNSKCPIVENETQELCASEGTGNNYHLPMVLDLVATDTGGGIHWYETAESNDPLPEDHLLSDGASYFAGNAECNQRIEVVVKIFDAPNAGATTFIIFCNTDEPVDVLTLIRPSILGAPDAGGYFIPQFVSGTTEFDPSVDASGSYEYHVKSNNDVCPDDKAVIYITVNPTPNAGADRTIALNSKSPADLGEHLGEGVATNGKWNPSFASGTNVFDPQVDALGAYEYTVNSGACEDTTIITVVLNQQDPENCPTVFQSIQTFCESQGTGNNYYRPAIKHLVAESDDLAWYATADSEEALSWDEFLVDGRTYYAGDASNTCANRVPVTVKLLSSPNAGATTFLKFCRADEPVDVLTLMKPSILGAPDEGGYFVPQFTSGTSVFDPSLDVSGTYRYHVNSLNNSCPDDEAVVYITVNPTPNAGADRTIALNSQSPADLGEHLGEGVATNGKWNPTFASGTNVFNPQVDTLGNYEYTVTSGSCEDTAIITVVLNQQDPENCPTVAETLQSFCESEGTGNNYYRPAIKHLSAESNDLAWYPTADADQPLSWEEFLVDGITYYAGDGANTCANRVAVTVDLLTSPNAGATTFISVKSSDDAFDIVDFMKSSILGAPDSGGSVHPPLQSGNTIFNPAVDAGGQYKYTVTSSNQTCPDDSAYIYITVTTPNSNQDEVNMYPNPGNGVVNLSSTEDILSVRVLDLQGNVIRKFTRLENWKNLDLTDLNTAMYLMEITTPKGKVIKRLVKK</sequence>
<proteinExistence type="predicted"/>
<dbReference type="EMBL" id="JAAVJR010000005">
    <property type="protein sequence ID" value="NJW53471.1"/>
    <property type="molecule type" value="Genomic_DNA"/>
</dbReference>
<dbReference type="InterPro" id="IPR026444">
    <property type="entry name" value="Secre_tail"/>
</dbReference>
<evidence type="ECO:0000313" key="3">
    <source>
        <dbReference type="EMBL" id="NJW53471.1"/>
    </source>
</evidence>